<dbReference type="GO" id="GO:0019441">
    <property type="term" value="P:L-tryptophan catabolic process to kynurenine"/>
    <property type="evidence" value="ECO:0007669"/>
    <property type="project" value="InterPro"/>
</dbReference>
<protein>
    <submittedName>
        <fullName evidence="1">Cyclase</fullName>
    </submittedName>
</protein>
<organism evidence="1 2">
    <name type="scientific">Polymorphospora rubra</name>
    <dbReference type="NCBI Taxonomy" id="338584"/>
    <lineage>
        <taxon>Bacteria</taxon>
        <taxon>Bacillati</taxon>
        <taxon>Actinomycetota</taxon>
        <taxon>Actinomycetes</taxon>
        <taxon>Micromonosporales</taxon>
        <taxon>Micromonosporaceae</taxon>
        <taxon>Polymorphospora</taxon>
    </lineage>
</organism>
<dbReference type="Gene3D" id="3.50.30.50">
    <property type="entry name" value="Putative cyclase"/>
    <property type="match status" value="1"/>
</dbReference>
<dbReference type="SUPFAM" id="SSF102198">
    <property type="entry name" value="Putative cyclase"/>
    <property type="match status" value="1"/>
</dbReference>
<dbReference type="AlphaFoldDB" id="A0A810N4S3"/>
<name>A0A810N4S3_9ACTN</name>
<sequence>MTATSHTTTTDRLLAAVKDGVEVYDLGRRLFFGMPQSPNHPAFLLTLPRRHGDMVRADGGSAANDLLVMGTHVGTHVDALAHVSQDGRLHGGADAAAAGAGGRYVELGAHTIAPMVRRGVLLDVPAALGQESSPAGYEITPDDLDATVAHQGTPVGAGDVALIRTGWGRHFDDPDRTRYVGHDSGVPGVGADGARWLADRRVHAAGADTIAFERLAPGAGHSSLPAHRILLVEHGIYLIEAMDLDGIAAAGVHEFTFVLAPLPLFGATGSPVRPLAVVSRG</sequence>
<dbReference type="GO" id="GO:0004061">
    <property type="term" value="F:arylformamidase activity"/>
    <property type="evidence" value="ECO:0007669"/>
    <property type="project" value="InterPro"/>
</dbReference>
<keyword evidence="2" id="KW-1185">Reference proteome</keyword>
<proteinExistence type="predicted"/>
<dbReference type="InterPro" id="IPR007325">
    <property type="entry name" value="KFase/CYL"/>
</dbReference>
<evidence type="ECO:0000313" key="2">
    <source>
        <dbReference type="Proteomes" id="UP000680866"/>
    </source>
</evidence>
<dbReference type="PANTHER" id="PTHR34861">
    <property type="match status" value="1"/>
</dbReference>
<dbReference type="Proteomes" id="UP000680866">
    <property type="component" value="Chromosome"/>
</dbReference>
<dbReference type="EMBL" id="AP023359">
    <property type="protein sequence ID" value="BCJ68492.1"/>
    <property type="molecule type" value="Genomic_DNA"/>
</dbReference>
<accession>A0A810N4S3</accession>
<dbReference type="KEGG" id="pry:Prubr_55130"/>
<gene>
    <name evidence="1" type="ORF">Prubr_55130</name>
</gene>
<dbReference type="InterPro" id="IPR037175">
    <property type="entry name" value="KFase_sf"/>
</dbReference>
<dbReference type="RefSeq" id="WP_212817718.1">
    <property type="nucleotide sequence ID" value="NZ_AP023359.1"/>
</dbReference>
<evidence type="ECO:0000313" key="1">
    <source>
        <dbReference type="EMBL" id="BCJ68492.1"/>
    </source>
</evidence>
<reference evidence="1" key="1">
    <citation type="submission" date="2020-08" db="EMBL/GenBank/DDBJ databases">
        <title>Whole genome shotgun sequence of Polymorphospora rubra NBRC 101157.</title>
        <authorList>
            <person name="Komaki H."/>
            <person name="Tamura T."/>
        </authorList>
    </citation>
    <scope>NUCLEOTIDE SEQUENCE</scope>
    <source>
        <strain evidence="1">NBRC 101157</strain>
    </source>
</reference>
<dbReference type="PANTHER" id="PTHR34861:SF10">
    <property type="entry name" value="CYCLASE"/>
    <property type="match status" value="1"/>
</dbReference>
<dbReference type="Pfam" id="PF04199">
    <property type="entry name" value="Cyclase"/>
    <property type="match status" value="1"/>
</dbReference>